<dbReference type="GO" id="GO:0005829">
    <property type="term" value="C:cytosol"/>
    <property type="evidence" value="ECO:0007669"/>
    <property type="project" value="TreeGrafter"/>
</dbReference>
<dbReference type="InterPro" id="IPR032466">
    <property type="entry name" value="Metal_Hydrolase"/>
</dbReference>
<dbReference type="eggNOG" id="KOG3968">
    <property type="taxonomic scope" value="Eukaryota"/>
</dbReference>
<dbReference type="SUPFAM" id="SSF51556">
    <property type="entry name" value="Metallo-dependent hydrolases"/>
    <property type="match status" value="1"/>
</dbReference>
<keyword evidence="7 9" id="KW-0862">Zinc</keyword>
<dbReference type="InterPro" id="IPR014311">
    <property type="entry name" value="Guanine_deaminase"/>
</dbReference>
<dbReference type="AlphaFoldDB" id="T1JIQ3"/>
<dbReference type="Gene3D" id="2.30.40.10">
    <property type="entry name" value="Urease, subunit C, domain 1"/>
    <property type="match status" value="1"/>
</dbReference>
<evidence type="ECO:0000256" key="1">
    <source>
        <dbReference type="ARBA" id="ARBA00004984"/>
    </source>
</evidence>
<dbReference type="EMBL" id="JH431446">
    <property type="status" value="NOT_ANNOTATED_CDS"/>
    <property type="molecule type" value="Genomic_DNA"/>
</dbReference>
<evidence type="ECO:0000313" key="11">
    <source>
        <dbReference type="EnsemblMetazoa" id="SMAR013734-PA"/>
    </source>
</evidence>
<accession>T1JIQ3</accession>
<dbReference type="Pfam" id="PF01979">
    <property type="entry name" value="Amidohydro_1"/>
    <property type="match status" value="1"/>
</dbReference>
<evidence type="ECO:0000256" key="5">
    <source>
        <dbReference type="ARBA" id="ARBA00022723"/>
    </source>
</evidence>
<evidence type="ECO:0000256" key="6">
    <source>
        <dbReference type="ARBA" id="ARBA00022801"/>
    </source>
</evidence>
<evidence type="ECO:0000256" key="8">
    <source>
        <dbReference type="ARBA" id="ARBA00051148"/>
    </source>
</evidence>
<evidence type="ECO:0000256" key="2">
    <source>
        <dbReference type="ARBA" id="ARBA00006745"/>
    </source>
</evidence>
<feature type="domain" description="Amidohydrolase-related" evidence="10">
    <location>
        <begin position="71"/>
        <end position="440"/>
    </location>
</feature>
<dbReference type="OMA" id="CVHMNDS"/>
<reference evidence="11" key="2">
    <citation type="submission" date="2015-02" db="UniProtKB">
        <authorList>
            <consortium name="EnsemblMetazoa"/>
        </authorList>
    </citation>
    <scope>IDENTIFICATION</scope>
</reference>
<dbReference type="HOGENOM" id="CLU_012358_0_1_1"/>
<proteinExistence type="inferred from homology"/>
<dbReference type="UniPathway" id="UPA00603">
    <property type="reaction ID" value="UER00660"/>
</dbReference>
<dbReference type="Gene3D" id="3.20.20.140">
    <property type="entry name" value="Metal-dependent hydrolases"/>
    <property type="match status" value="1"/>
</dbReference>
<keyword evidence="5 9" id="KW-0479">Metal-binding</keyword>
<dbReference type="InterPro" id="IPR006680">
    <property type="entry name" value="Amidohydro-rel"/>
</dbReference>
<dbReference type="Proteomes" id="UP000014500">
    <property type="component" value="Unassembled WGS sequence"/>
</dbReference>
<evidence type="ECO:0000256" key="7">
    <source>
        <dbReference type="ARBA" id="ARBA00022833"/>
    </source>
</evidence>
<evidence type="ECO:0000256" key="4">
    <source>
        <dbReference type="ARBA" id="ARBA00014514"/>
    </source>
</evidence>
<dbReference type="GO" id="GO:0008892">
    <property type="term" value="F:guanine deaminase activity"/>
    <property type="evidence" value="ECO:0007669"/>
    <property type="project" value="UniProtKB-UniRule"/>
</dbReference>
<comment type="cofactor">
    <cofactor evidence="9">
        <name>Zn(2+)</name>
        <dbReference type="ChEBI" id="CHEBI:29105"/>
    </cofactor>
    <text evidence="9">Binds 1 zinc ion per subunit.</text>
</comment>
<evidence type="ECO:0000256" key="3">
    <source>
        <dbReference type="ARBA" id="ARBA00012781"/>
    </source>
</evidence>
<name>T1JIQ3_STRMM</name>
<evidence type="ECO:0000313" key="12">
    <source>
        <dbReference type="Proteomes" id="UP000014500"/>
    </source>
</evidence>
<sequence length="441" mass="49453">MHNMDLNSTFQVYSGTVIDTTEELPLNIQECVLGVQEGQIIFRENVDKIDDLKSNFGFTNDDIIFLTHEQFLMPGLVDIHLHAPQYHFSGTNMSKELLPWLEFCTFPAESKFTDLKFANDVFSRVVRDTLNNGTTTAVYFSSLHIDASLLLSDVVEKYGQRAYIGKVSMDSNSPEFYKEITQEAMQDAEIFIVKLQNKQNELINPIVTPRFAPVCTSQLLQFLGSLAKTYDTPVQSHLAENKDECDLAKTIFPDCNSYAEIYDKFNLLTPTTVMAHGIYLSNSDIELLRTRGSGIAHCPNSNISLKSGLCDVRKLFMSKVKLGLGTDVAGGYSTSILDSIRQAILTSKIISMSHPNYQVLTYQEAFRMATLGGCEILGISDKLGTLQIGKQFDALLVDVSVNSNALKYFPHDVIEDTIEKFFHHGDDRNIQKVYVNGKQVK</sequence>
<dbReference type="EC" id="3.5.4.3" evidence="3 9"/>
<dbReference type="InterPro" id="IPR011059">
    <property type="entry name" value="Metal-dep_hydrolase_composite"/>
</dbReference>
<organism evidence="11 12">
    <name type="scientific">Strigamia maritima</name>
    <name type="common">European centipede</name>
    <name type="synonym">Geophilus maritimus</name>
    <dbReference type="NCBI Taxonomy" id="126957"/>
    <lineage>
        <taxon>Eukaryota</taxon>
        <taxon>Metazoa</taxon>
        <taxon>Ecdysozoa</taxon>
        <taxon>Arthropoda</taxon>
        <taxon>Myriapoda</taxon>
        <taxon>Chilopoda</taxon>
        <taxon>Pleurostigmophora</taxon>
        <taxon>Geophilomorpha</taxon>
        <taxon>Linotaeniidae</taxon>
        <taxon>Strigamia</taxon>
    </lineage>
</organism>
<dbReference type="GO" id="GO:0008270">
    <property type="term" value="F:zinc ion binding"/>
    <property type="evidence" value="ECO:0007669"/>
    <property type="project" value="UniProtKB-UniRule"/>
</dbReference>
<dbReference type="STRING" id="126957.T1JIQ3"/>
<dbReference type="EnsemblMetazoa" id="SMAR013734-RA">
    <property type="protein sequence ID" value="SMAR013734-PA"/>
    <property type="gene ID" value="SMAR013734"/>
</dbReference>
<comment type="function">
    <text evidence="9">Catalyzes the hydrolytic deamination of guanine, producing xanthine and ammonia.</text>
</comment>
<comment type="pathway">
    <text evidence="1 9">Purine metabolism; guanine degradation; xanthine from guanine: step 1/1.</text>
</comment>
<keyword evidence="6 9" id="KW-0378">Hydrolase</keyword>
<dbReference type="NCBIfam" id="TIGR02967">
    <property type="entry name" value="guan_deamin"/>
    <property type="match status" value="1"/>
</dbReference>
<dbReference type="GO" id="GO:0006147">
    <property type="term" value="P:guanine catabolic process"/>
    <property type="evidence" value="ECO:0007669"/>
    <property type="project" value="UniProtKB-UniRule"/>
</dbReference>
<evidence type="ECO:0000256" key="9">
    <source>
        <dbReference type="RuleBase" id="RU366009"/>
    </source>
</evidence>
<comment type="catalytic activity">
    <reaction evidence="8 9">
        <text>guanine + H2O + H(+) = xanthine + NH4(+)</text>
        <dbReference type="Rhea" id="RHEA:14665"/>
        <dbReference type="ChEBI" id="CHEBI:15377"/>
        <dbReference type="ChEBI" id="CHEBI:15378"/>
        <dbReference type="ChEBI" id="CHEBI:16235"/>
        <dbReference type="ChEBI" id="CHEBI:17712"/>
        <dbReference type="ChEBI" id="CHEBI:28938"/>
        <dbReference type="EC" id="3.5.4.3"/>
    </reaction>
</comment>
<comment type="similarity">
    <text evidence="2 9">Belongs to the metallo-dependent hydrolases superfamily. ATZ/TRZ family.</text>
</comment>
<dbReference type="PhylomeDB" id="T1JIQ3"/>
<evidence type="ECO:0000259" key="10">
    <source>
        <dbReference type="Pfam" id="PF01979"/>
    </source>
</evidence>
<dbReference type="FunFam" id="3.20.20.140:FF:000022">
    <property type="entry name" value="Guanine deaminase"/>
    <property type="match status" value="1"/>
</dbReference>
<dbReference type="InterPro" id="IPR051607">
    <property type="entry name" value="Metallo-dep_hydrolases"/>
</dbReference>
<dbReference type="PANTHER" id="PTHR11271">
    <property type="entry name" value="GUANINE DEAMINASE"/>
    <property type="match status" value="1"/>
</dbReference>
<keyword evidence="12" id="KW-1185">Reference proteome</keyword>
<protein>
    <recommendedName>
        <fullName evidence="4 9">Guanine deaminase</fullName>
        <shortName evidence="9">Guanase</shortName>
        <ecNumber evidence="3 9">3.5.4.3</ecNumber>
    </recommendedName>
    <alternativeName>
        <fullName evidence="9">Guanine aminohydrolase</fullName>
    </alternativeName>
</protein>
<reference evidence="12" key="1">
    <citation type="submission" date="2011-05" db="EMBL/GenBank/DDBJ databases">
        <authorList>
            <person name="Richards S.R."/>
            <person name="Qu J."/>
            <person name="Jiang H."/>
            <person name="Jhangiani S.N."/>
            <person name="Agravi P."/>
            <person name="Goodspeed R."/>
            <person name="Gross S."/>
            <person name="Mandapat C."/>
            <person name="Jackson L."/>
            <person name="Mathew T."/>
            <person name="Pu L."/>
            <person name="Thornton R."/>
            <person name="Saada N."/>
            <person name="Wilczek-Boney K.B."/>
            <person name="Lee S."/>
            <person name="Kovar C."/>
            <person name="Wu Y."/>
            <person name="Scherer S.E."/>
            <person name="Worley K.C."/>
            <person name="Muzny D.M."/>
            <person name="Gibbs R."/>
        </authorList>
    </citation>
    <scope>NUCLEOTIDE SEQUENCE</scope>
    <source>
        <strain evidence="12">Brora</strain>
    </source>
</reference>
<dbReference type="PANTHER" id="PTHR11271:SF6">
    <property type="entry name" value="GUANINE DEAMINASE"/>
    <property type="match status" value="1"/>
</dbReference>